<dbReference type="EMBL" id="JRNQ01000035">
    <property type="protein sequence ID" value="KGF44504.1"/>
    <property type="molecule type" value="Genomic_DNA"/>
</dbReference>
<dbReference type="Proteomes" id="UP000029525">
    <property type="component" value="Unassembled WGS sequence"/>
</dbReference>
<sequence>MHILVVDVVTGKQQPHGGGEGEAAVRTVGGEFLVADVGSHLSGHILRVGEGVQAQAVVTDAHFPCREVDVLQGRVAFGHEREVTLYQPSGLLRPDKLVGGEAAQPDKAAVVHDALELFGGFHELPGGFPVQLLRDDMSPAQRTEVALHPVTFLRRLGQVEIAGVFQVRTLVEVSFKGAAQKAHVILLQFRLVAFLDEPVLLMHDAEVRQHLDSLAPAAVYCLVLRACHGIKLRQFHLESHRDVGVFGNDAAMLHRQQRELVFQCCHFGCISHVVSSFRCRLNNRVIRRRLIRYRGWLLAAPNFISPCSPYRAFSAKVCHTRTEDDAAPKPIHIHWSMPTM</sequence>
<gene>
    <name evidence="1" type="ORF">HMPREF0647_06505</name>
</gene>
<name>A0A096CGU8_9BACT</name>
<protein>
    <submittedName>
        <fullName evidence="1">Uncharacterized protein</fullName>
    </submittedName>
</protein>
<reference evidence="1 2" key="1">
    <citation type="submission" date="2014-07" db="EMBL/GenBank/DDBJ databases">
        <authorList>
            <person name="McCorrison J."/>
            <person name="Sanka R."/>
            <person name="Torralba M."/>
            <person name="Gillis M."/>
            <person name="Haft D.H."/>
            <person name="Methe B."/>
            <person name="Sutton G."/>
            <person name="Nelson K.E."/>
        </authorList>
    </citation>
    <scope>NUCLEOTIDE SEQUENCE [LARGE SCALE GENOMIC DNA]</scope>
    <source>
        <strain evidence="1 2">DNF00320</strain>
    </source>
</reference>
<proteinExistence type="predicted"/>
<organism evidence="1 2">
    <name type="scientific">Prevotella bivia DNF00320</name>
    <dbReference type="NCBI Taxonomy" id="1401068"/>
    <lineage>
        <taxon>Bacteria</taxon>
        <taxon>Pseudomonadati</taxon>
        <taxon>Bacteroidota</taxon>
        <taxon>Bacteroidia</taxon>
        <taxon>Bacteroidales</taxon>
        <taxon>Prevotellaceae</taxon>
        <taxon>Prevotella</taxon>
    </lineage>
</organism>
<accession>A0A096CGU8</accession>
<comment type="caution">
    <text evidence="1">The sequence shown here is derived from an EMBL/GenBank/DDBJ whole genome shotgun (WGS) entry which is preliminary data.</text>
</comment>
<dbReference type="AlphaFoldDB" id="A0A096CGU8"/>
<evidence type="ECO:0000313" key="2">
    <source>
        <dbReference type="Proteomes" id="UP000029525"/>
    </source>
</evidence>
<evidence type="ECO:0000313" key="1">
    <source>
        <dbReference type="EMBL" id="KGF44504.1"/>
    </source>
</evidence>